<protein>
    <submittedName>
        <fullName evidence="2">Uncharacterized protein</fullName>
    </submittedName>
</protein>
<reference evidence="3" key="2">
    <citation type="submission" date="2006-09" db="EMBL/GenBank/DDBJ databases">
        <title>The genome sequence of Plasmodium falciparum Dd2.</title>
        <authorList>
            <consortium name="The Broad Institute Genome Sequencing Platform"/>
            <person name="Birren B."/>
            <person name="Lander E."/>
            <person name="Galagan J."/>
            <person name="Nusbaum C."/>
            <person name="Devon K."/>
            <person name="Henn M."/>
            <person name="Jaffe D."/>
            <person name="Butler J."/>
            <person name="Alvarez P."/>
            <person name="Gnerre S."/>
            <person name="Grabherr M."/>
            <person name="Kleber M."/>
            <person name="Mauceli E."/>
            <person name="Brockman W."/>
            <person name="MacCallum I.A."/>
            <person name="Rounsley S."/>
            <person name="Young S."/>
            <person name="LaButti K."/>
            <person name="Pushparaj V."/>
            <person name="DeCaprio D."/>
            <person name="Crawford M."/>
            <person name="Koehrsen M."/>
            <person name="Engels R."/>
            <person name="Montgomery P."/>
            <person name="Pearson M."/>
            <person name="Howarth C."/>
            <person name="Larson L."/>
            <person name="Luoma S."/>
            <person name="White J."/>
            <person name="Kodira C."/>
            <person name="Zeng Q."/>
            <person name="O'Leary S."/>
            <person name="Yandava C."/>
            <person name="Alvarado L."/>
            <person name="Wirth D."/>
            <person name="Volkman S."/>
            <person name="Hartl D."/>
        </authorList>
    </citation>
    <scope>NUCLEOTIDE SEQUENCE [LARGE SCALE GENOMIC DNA]</scope>
</reference>
<dbReference type="Proteomes" id="UP000054282">
    <property type="component" value="Unassembled WGS sequence"/>
</dbReference>
<proteinExistence type="predicted"/>
<gene>
    <name evidence="2" type="ORF">PFDG_05018</name>
</gene>
<evidence type="ECO:0000313" key="2">
    <source>
        <dbReference type="EMBL" id="KOB89469.1"/>
    </source>
</evidence>
<organism evidence="2 3">
    <name type="scientific">Plasmodium falciparum (isolate Dd2)</name>
    <dbReference type="NCBI Taxonomy" id="57267"/>
    <lineage>
        <taxon>Eukaryota</taxon>
        <taxon>Sar</taxon>
        <taxon>Alveolata</taxon>
        <taxon>Apicomplexa</taxon>
        <taxon>Aconoidasida</taxon>
        <taxon>Haemosporida</taxon>
        <taxon>Plasmodiidae</taxon>
        <taxon>Plasmodium</taxon>
        <taxon>Plasmodium (Laverania)</taxon>
    </lineage>
</organism>
<dbReference type="AlphaFoldDB" id="A0A0L7M9C4"/>
<reference evidence="3" key="1">
    <citation type="submission" date="2006-09" db="EMBL/GenBank/DDBJ databases">
        <title>Annotation of Plasmodium falciparum Dd2.</title>
        <authorList>
            <consortium name="The Broad Institute Genome Sequencing Platform"/>
            <person name="Volkman S.K."/>
            <person name="Neafsey D.E."/>
            <person name="Dash A.P."/>
            <person name="Chitnis C.E."/>
            <person name="Hartl D.L."/>
            <person name="Young S.K."/>
            <person name="Zeng Q."/>
            <person name="Koehrsen M."/>
            <person name="Alvarado L."/>
            <person name="Berlin A."/>
            <person name="Borenstein D."/>
            <person name="Chapman S.B."/>
            <person name="Chen Z."/>
            <person name="Engels R."/>
            <person name="Freedman E."/>
            <person name="Gellesch M."/>
            <person name="Goldberg J."/>
            <person name="Griggs A."/>
            <person name="Gujja S."/>
            <person name="Heilman E.R."/>
            <person name="Heiman D.I."/>
            <person name="Howarth C."/>
            <person name="Jen D."/>
            <person name="Larson L."/>
            <person name="Mehta T."/>
            <person name="Neiman D."/>
            <person name="Park D."/>
            <person name="Pearson M."/>
            <person name="Roberts A."/>
            <person name="Saif S."/>
            <person name="Shea T."/>
            <person name="Shenoy N."/>
            <person name="Sisk P."/>
            <person name="Stolte C."/>
            <person name="Sykes S."/>
            <person name="Walk T."/>
            <person name="White J."/>
            <person name="Yandava C."/>
            <person name="Haas B."/>
            <person name="Henn M.R."/>
            <person name="Nusbaum C."/>
            <person name="Birren B."/>
        </authorList>
    </citation>
    <scope>NUCLEOTIDE SEQUENCE [LARGE SCALE GENOMIC DNA]</scope>
</reference>
<feature type="region of interest" description="Disordered" evidence="1">
    <location>
        <begin position="45"/>
        <end position="64"/>
    </location>
</feature>
<dbReference type="EMBL" id="GG702494">
    <property type="protein sequence ID" value="KOB89469.1"/>
    <property type="molecule type" value="Genomic_DNA"/>
</dbReference>
<sequence length="87" mass="10172">MSDSAQELDKKEHKIHIAIESKEEVYLAYLHYGHKNKLENHIKHNYQNSNTDSHDSLCGDNNEKKHDISIENGVEKDEIRKKKAIFV</sequence>
<accession>A0A0L7M9C4</accession>
<evidence type="ECO:0000256" key="1">
    <source>
        <dbReference type="SAM" id="MobiDB-lite"/>
    </source>
</evidence>
<name>A0A0L7M9C4_PLAF4</name>
<evidence type="ECO:0000313" key="3">
    <source>
        <dbReference type="Proteomes" id="UP000054282"/>
    </source>
</evidence>
<dbReference type="KEGG" id="pfd:PFDG_05018"/>
<feature type="compositionally biased region" description="Basic and acidic residues" evidence="1">
    <location>
        <begin position="52"/>
        <end position="64"/>
    </location>
</feature>